<gene>
    <name evidence="2" type="ORF">K0U00_35800</name>
</gene>
<dbReference type="InterPro" id="IPR023210">
    <property type="entry name" value="NADP_OxRdtase_dom"/>
</dbReference>
<evidence type="ECO:0000313" key="2">
    <source>
        <dbReference type="EMBL" id="MBW7459434.1"/>
    </source>
</evidence>
<accession>A0ABS7CEY5</accession>
<protein>
    <submittedName>
        <fullName evidence="2">Aldo/keto reductase</fullName>
    </submittedName>
</protein>
<organism evidence="2 3">
    <name type="scientific">Paenibacillus sepulcri</name>
    <dbReference type="NCBI Taxonomy" id="359917"/>
    <lineage>
        <taxon>Bacteria</taxon>
        <taxon>Bacillati</taxon>
        <taxon>Bacillota</taxon>
        <taxon>Bacilli</taxon>
        <taxon>Bacillales</taxon>
        <taxon>Paenibacillaceae</taxon>
        <taxon>Paenibacillus</taxon>
    </lineage>
</organism>
<dbReference type="EMBL" id="JAHZIK010001642">
    <property type="protein sequence ID" value="MBW7459434.1"/>
    <property type="molecule type" value="Genomic_DNA"/>
</dbReference>
<reference evidence="2 3" key="1">
    <citation type="submission" date="2021-07" db="EMBL/GenBank/DDBJ databases">
        <title>Paenibacillus radiodurans sp. nov., isolated from the southeastern edge of Tengger Desert.</title>
        <authorList>
            <person name="Zhang G."/>
        </authorList>
    </citation>
    <scope>NUCLEOTIDE SEQUENCE [LARGE SCALE GENOMIC DNA]</scope>
    <source>
        <strain evidence="2 3">CCM 7311</strain>
    </source>
</reference>
<dbReference type="PANTHER" id="PTHR43312:SF1">
    <property type="entry name" value="NADP-DEPENDENT OXIDOREDUCTASE DOMAIN-CONTAINING PROTEIN"/>
    <property type="match status" value="1"/>
</dbReference>
<feature type="non-terminal residue" evidence="2">
    <location>
        <position position="1"/>
    </location>
</feature>
<dbReference type="SUPFAM" id="SSF51430">
    <property type="entry name" value="NAD(P)-linked oxidoreductase"/>
    <property type="match status" value="1"/>
</dbReference>
<dbReference type="Pfam" id="PF00248">
    <property type="entry name" value="Aldo_ket_red"/>
    <property type="match status" value="1"/>
</dbReference>
<feature type="domain" description="NADP-dependent oxidoreductase" evidence="1">
    <location>
        <begin position="2"/>
        <end position="201"/>
    </location>
</feature>
<evidence type="ECO:0000259" key="1">
    <source>
        <dbReference type="Pfam" id="PF00248"/>
    </source>
</evidence>
<dbReference type="InterPro" id="IPR053135">
    <property type="entry name" value="AKR2_Oxidoreductase"/>
</dbReference>
<dbReference type="Gene3D" id="3.20.20.100">
    <property type="entry name" value="NADP-dependent oxidoreductase domain"/>
    <property type="match status" value="1"/>
</dbReference>
<sequence length="229" mass="25692">SIIGDALQGRRSQCLVATKVTWPDSWAGIGKEGVIRGVEDSLARLKMEYVDVIQFHGGVFSHEDSQAILNSGPMEALQTLREQGKVRWLGITTEDACSILELIDTDLFDVIQINYNLIYQNAALHLLDRAAEKQLGVAVMRPMTSGILQRTLEHLAPGLLASEDIYALCLKFLLSDSRVHMLNVGARWPEEVERNVRLLDEFVPEFDIADLPRFTGKIYESDDRRNGLL</sequence>
<dbReference type="PANTHER" id="PTHR43312">
    <property type="entry name" value="D-THREO-ALDOSE 1-DEHYDROGENASE"/>
    <property type="match status" value="1"/>
</dbReference>
<name>A0ABS7CEY5_9BACL</name>
<dbReference type="InterPro" id="IPR036812">
    <property type="entry name" value="NAD(P)_OxRdtase_dom_sf"/>
</dbReference>
<proteinExistence type="predicted"/>
<keyword evidence="3" id="KW-1185">Reference proteome</keyword>
<evidence type="ECO:0000313" key="3">
    <source>
        <dbReference type="Proteomes" id="UP001519887"/>
    </source>
</evidence>
<dbReference type="Proteomes" id="UP001519887">
    <property type="component" value="Unassembled WGS sequence"/>
</dbReference>
<comment type="caution">
    <text evidence="2">The sequence shown here is derived from an EMBL/GenBank/DDBJ whole genome shotgun (WGS) entry which is preliminary data.</text>
</comment>